<dbReference type="InterPro" id="IPR013783">
    <property type="entry name" value="Ig-like_fold"/>
</dbReference>
<dbReference type="GO" id="GO:0016787">
    <property type="term" value="F:hydrolase activity"/>
    <property type="evidence" value="ECO:0007669"/>
    <property type="project" value="UniProtKB-KW"/>
</dbReference>
<comment type="caution">
    <text evidence="12">The sequence shown here is derived from an EMBL/GenBank/DDBJ whole genome shotgun (WGS) entry which is preliminary data.</text>
</comment>
<dbReference type="InterPro" id="IPR013784">
    <property type="entry name" value="Carb-bd-like_fold"/>
</dbReference>
<keyword evidence="6" id="KW-0378">Hydrolase</keyword>
<dbReference type="SMART" id="SM01065">
    <property type="entry name" value="CBM_2"/>
    <property type="match status" value="1"/>
</dbReference>
<dbReference type="InterPro" id="IPR012340">
    <property type="entry name" value="NA-bd_OB-fold"/>
</dbReference>
<evidence type="ECO:0000313" key="12">
    <source>
        <dbReference type="EMBL" id="RLN03454.1"/>
    </source>
</evidence>
<dbReference type="GO" id="GO:0006364">
    <property type="term" value="P:rRNA processing"/>
    <property type="evidence" value="ECO:0007669"/>
    <property type="project" value="TreeGrafter"/>
</dbReference>
<evidence type="ECO:0000256" key="4">
    <source>
        <dbReference type="ARBA" id="ARBA00022723"/>
    </source>
</evidence>
<dbReference type="InterPro" id="IPR002044">
    <property type="entry name" value="CBM20"/>
</dbReference>
<organism evidence="12 13">
    <name type="scientific">Panicum miliaceum</name>
    <name type="common">Proso millet</name>
    <name type="synonym">Broomcorn millet</name>
    <dbReference type="NCBI Taxonomy" id="4540"/>
    <lineage>
        <taxon>Eukaryota</taxon>
        <taxon>Viridiplantae</taxon>
        <taxon>Streptophyta</taxon>
        <taxon>Embryophyta</taxon>
        <taxon>Tracheophyta</taxon>
        <taxon>Spermatophyta</taxon>
        <taxon>Magnoliopsida</taxon>
        <taxon>Liliopsida</taxon>
        <taxon>Poales</taxon>
        <taxon>Poaceae</taxon>
        <taxon>PACMAD clade</taxon>
        <taxon>Panicoideae</taxon>
        <taxon>Panicodae</taxon>
        <taxon>Paniceae</taxon>
        <taxon>Panicinae</taxon>
        <taxon>Panicum</taxon>
        <taxon>Panicum sect. Panicum</taxon>
    </lineage>
</organism>
<dbReference type="PROSITE" id="PS51166">
    <property type="entry name" value="CBM20"/>
    <property type="match status" value="1"/>
</dbReference>
<evidence type="ECO:0000313" key="13">
    <source>
        <dbReference type="Proteomes" id="UP000275267"/>
    </source>
</evidence>
<dbReference type="STRING" id="4540.A0A3L6RG51"/>
<proteinExistence type="inferred from homology"/>
<evidence type="ECO:0000259" key="11">
    <source>
        <dbReference type="PROSITE" id="PS51166"/>
    </source>
</evidence>
<feature type="region of interest" description="Disordered" evidence="10">
    <location>
        <begin position="492"/>
        <end position="538"/>
    </location>
</feature>
<dbReference type="GO" id="GO:0046872">
    <property type="term" value="F:metal ion binding"/>
    <property type="evidence" value="ECO:0007669"/>
    <property type="project" value="UniProtKB-KW"/>
</dbReference>
<dbReference type="NCBIfam" id="TIGR00757">
    <property type="entry name" value="RNaseEG"/>
    <property type="match status" value="1"/>
</dbReference>
<reference evidence="13" key="1">
    <citation type="journal article" date="2019" name="Nat. Commun.">
        <title>The genome of broomcorn millet.</title>
        <authorList>
            <person name="Zou C."/>
            <person name="Miki D."/>
            <person name="Li D."/>
            <person name="Tang Q."/>
            <person name="Xiao L."/>
            <person name="Rajput S."/>
            <person name="Deng P."/>
            <person name="Jia W."/>
            <person name="Huang R."/>
            <person name="Zhang M."/>
            <person name="Sun Y."/>
            <person name="Hu J."/>
            <person name="Fu X."/>
            <person name="Schnable P.S."/>
            <person name="Li F."/>
            <person name="Zhang H."/>
            <person name="Feng B."/>
            <person name="Zhu X."/>
            <person name="Liu R."/>
            <person name="Schnable J.C."/>
            <person name="Zhu J.-K."/>
            <person name="Zhang H."/>
        </authorList>
    </citation>
    <scope>NUCLEOTIDE SEQUENCE [LARGE SCALE GENOMIC DNA]</scope>
</reference>
<evidence type="ECO:0000256" key="5">
    <source>
        <dbReference type="ARBA" id="ARBA00022759"/>
    </source>
</evidence>
<keyword evidence="3" id="KW-0540">Nuclease</keyword>
<dbReference type="FunFam" id="2.60.40.10:FF:001568">
    <property type="entry name" value="Ribonuclease E/G-like protein, chloroplastic"/>
    <property type="match status" value="1"/>
</dbReference>
<dbReference type="Pfam" id="PF00686">
    <property type="entry name" value="CBM_20"/>
    <property type="match status" value="1"/>
</dbReference>
<dbReference type="PANTHER" id="PTHR30001:SF1">
    <property type="entry name" value="RIBONUCLEASE E_G-LIKE PROTEIN, CHLOROPLASTIC"/>
    <property type="match status" value="1"/>
</dbReference>
<dbReference type="Gene3D" id="3.40.1260.20">
    <property type="entry name" value="Ribonuclease E, catalytic domain"/>
    <property type="match status" value="1"/>
</dbReference>
<dbReference type="Gene3D" id="2.40.50.140">
    <property type="entry name" value="Nucleic acid-binding proteins"/>
    <property type="match status" value="1"/>
</dbReference>
<dbReference type="OrthoDB" id="6123450at2759"/>
<sequence length="1131" mass="126106">MAARALAPPPPLGSMWGPPRAAAGSPVTEASAAAAHAARRGGATVSSALSVLRGRHSLRFVQFMDGLRSNIQAEGNLALSPKALMSNGSDDSTITCKGFCTISWNLKADVQDGYLIFITGDPVTLGCWESNMAVQLAPSVESNNIWTAEIKVPYGVHFKYNYFVREEKGSSSDIIWRPGPDYSLSIPSVGRKKQLIVVKDLWMKTSVAGLPAPSWGSWLMEAGSLEGEYFEGGNHWSIAEAHSARDTAEQNLSVGEHIILKIGNGTPLHAKLLSENLSTSMHNNITDKPNANNINQHGRYQLVEEPWVLESIVASKKPVARIKDKNGKKKFVNNKHDLSRASEYMPQEDQPVEEPWLFESMEANETIVHADGKIEAKDIIRKLRKIEKPPAPLEENKPTTGEPSPRVILINSSVCTMQRIAVLEDGKLVELLLEPIKNNVQCDSIYLGIVTKLVPHMGGAFVDIGISRPSLMSIKQNRDPFVYPQVVKNSRADPVDDSYYNEENLPTYDEDDDMSDDEFTDEETHDGSSSIPVENITDNEEGMALIPDAKIDIVDSAEFEGISGYDEDKDNENDHMEDEYSEEILQADQSEISNDLKTLSSIQHALRESNDDTNGSRWSQVRKGTKIMVQVVKEGLGTKGPTLSPFPCLRSRFWILVSRGNKVGVSKKITGIERTRLKGITKLLRPPGFTLTARTVAAGHSWEELQRDLDGLLSTWKVIMEHAQSAALAAEEGVDGAVPVMLHRAKGQALSVVQDDFNEKVKRLVVDSPRTYHEVTSYLQEVAPELCSRVDLYEKRKPIFDEYNIEKEIDNILCKRVPLHNGGSLVIEQTEALVSIDVNGGHSMFGQGTSQEKAILEVNLEAAKQIARELRLRDIGGIIVVDFIDMTDDLNKRLVYEEMKKAVEKDRSTVGVSELSKLGLMEITRKRVRPSVTFMISEPCTCCHGTGRAEALDTSFSKIEREICRRLAASRRKSDPEKPKSWPRFVLRVDHEMCTYLTSGKKTKLGLLSSSLKVWILLKIARGFSRGAFELLPYSEKANDEEKETASESPQKEGSPKLSVFPIKKWMSRAKRAKIFTDLSMKQRLHRKRSEGWRFCPCCTCWDVEDLGLPRKALIPRGYYCGCHLWIHPKV</sequence>
<dbReference type="AlphaFoldDB" id="A0A3L6RG51"/>
<evidence type="ECO:0000256" key="9">
    <source>
        <dbReference type="ARBA" id="ARBA00023436"/>
    </source>
</evidence>
<evidence type="ECO:0000256" key="8">
    <source>
        <dbReference type="ARBA" id="ARBA00022884"/>
    </source>
</evidence>
<name>A0A3L6RG51_PANMI</name>
<evidence type="ECO:0000256" key="10">
    <source>
        <dbReference type="SAM" id="MobiDB-lite"/>
    </source>
</evidence>
<evidence type="ECO:0000256" key="7">
    <source>
        <dbReference type="ARBA" id="ARBA00022842"/>
    </source>
</evidence>
<dbReference type="InterPro" id="IPR019307">
    <property type="entry name" value="RNA-bd_AU-1/RNase_E/G"/>
</dbReference>
<feature type="region of interest" description="Disordered" evidence="10">
    <location>
        <begin position="1"/>
        <end position="23"/>
    </location>
</feature>
<dbReference type="Gene3D" id="2.60.40.10">
    <property type="entry name" value="Immunoglobulins"/>
    <property type="match status" value="1"/>
</dbReference>
<dbReference type="GO" id="GO:0004540">
    <property type="term" value="F:RNA nuclease activity"/>
    <property type="evidence" value="ECO:0007669"/>
    <property type="project" value="InterPro"/>
</dbReference>
<evidence type="ECO:0000256" key="6">
    <source>
        <dbReference type="ARBA" id="ARBA00022801"/>
    </source>
</evidence>
<dbReference type="GO" id="GO:0005737">
    <property type="term" value="C:cytoplasm"/>
    <property type="evidence" value="ECO:0007669"/>
    <property type="project" value="TreeGrafter"/>
</dbReference>
<evidence type="ECO:0000256" key="1">
    <source>
        <dbReference type="ARBA" id="ARBA00001946"/>
    </source>
</evidence>
<dbReference type="GO" id="GO:0004519">
    <property type="term" value="F:endonuclease activity"/>
    <property type="evidence" value="ECO:0007669"/>
    <property type="project" value="UniProtKB-KW"/>
</dbReference>
<dbReference type="EMBL" id="PQIB02000008">
    <property type="protein sequence ID" value="RLN03454.1"/>
    <property type="molecule type" value="Genomic_DNA"/>
</dbReference>
<feature type="compositionally biased region" description="Acidic residues" evidence="10">
    <location>
        <begin position="508"/>
        <end position="524"/>
    </location>
</feature>
<dbReference type="PANTHER" id="PTHR30001">
    <property type="entry name" value="RIBONUCLEASE"/>
    <property type="match status" value="1"/>
</dbReference>
<keyword evidence="8" id="KW-0694">RNA-binding</keyword>
<keyword evidence="4" id="KW-0479">Metal-binding</keyword>
<dbReference type="Proteomes" id="UP000275267">
    <property type="component" value="Unassembled WGS sequence"/>
</dbReference>
<feature type="domain" description="CBM20" evidence="11">
    <location>
        <begin position="94"/>
        <end position="204"/>
    </location>
</feature>
<dbReference type="SUPFAM" id="SSF50249">
    <property type="entry name" value="Nucleic acid-binding proteins"/>
    <property type="match status" value="1"/>
</dbReference>
<evidence type="ECO:0000256" key="3">
    <source>
        <dbReference type="ARBA" id="ARBA00022722"/>
    </source>
</evidence>
<comment type="function">
    <text evidence="9">Involved in intercistronic processing of primary transcripts from chloroplast operons. The endonucleolytic activity of the enzyme depends on the number of phosphates at the 5' end, is inhibited by structured RNA, and preferentially cleaves A/U-rich sequences.</text>
</comment>
<protein>
    <submittedName>
        <fullName evidence="12">Ribonuclease E/G-like protein, chloroplastic</fullName>
    </submittedName>
</protein>
<comment type="similarity">
    <text evidence="2">Belongs to the RNase E/G family.</text>
</comment>
<feature type="compositionally biased region" description="Low complexity" evidence="10">
    <location>
        <begin position="13"/>
        <end position="23"/>
    </location>
</feature>
<keyword evidence="7" id="KW-0460">Magnesium</keyword>
<evidence type="ECO:0000256" key="2">
    <source>
        <dbReference type="ARBA" id="ARBA00005522"/>
    </source>
</evidence>
<keyword evidence="13" id="KW-1185">Reference proteome</keyword>
<gene>
    <name evidence="12" type="ORF">C2845_PM13G09410</name>
</gene>
<dbReference type="GO" id="GO:0003723">
    <property type="term" value="F:RNA binding"/>
    <property type="evidence" value="ECO:0007669"/>
    <property type="project" value="UniProtKB-KW"/>
</dbReference>
<dbReference type="Pfam" id="PF10150">
    <property type="entry name" value="RNase_E_G"/>
    <property type="match status" value="1"/>
</dbReference>
<dbReference type="SUPFAM" id="SSF49452">
    <property type="entry name" value="Starch-binding domain-like"/>
    <property type="match status" value="1"/>
</dbReference>
<dbReference type="InterPro" id="IPR004659">
    <property type="entry name" value="RNase_E/G"/>
</dbReference>
<accession>A0A3L6RG51</accession>
<dbReference type="GO" id="GO:2001070">
    <property type="term" value="F:starch binding"/>
    <property type="evidence" value="ECO:0007669"/>
    <property type="project" value="InterPro"/>
</dbReference>
<keyword evidence="5" id="KW-0255">Endonuclease</keyword>
<comment type="cofactor">
    <cofactor evidence="1">
        <name>Mg(2+)</name>
        <dbReference type="ChEBI" id="CHEBI:18420"/>
    </cofactor>
</comment>